<feature type="transmembrane region" description="Helical" evidence="1">
    <location>
        <begin position="6"/>
        <end position="32"/>
    </location>
</feature>
<accession>A0A0S1SBB0</accession>
<keyword evidence="1" id="KW-0812">Transmembrane</keyword>
<proteinExistence type="predicted"/>
<accession>A0A0S1SV37</accession>
<reference evidence="3" key="1">
    <citation type="submission" date="2015-10" db="EMBL/GenBank/DDBJ databases">
        <title>Analysis of five complete genome sequences for members of the class Peribacteria in the recently recognized Peregrinibacteria bacterial phylum.</title>
        <authorList>
            <person name="Anantharaman K."/>
            <person name="Brown C.T."/>
            <person name="Burstein D."/>
            <person name="Castelle C.J."/>
            <person name="Probst A.J."/>
            <person name="Thomas B.C."/>
            <person name="Williams K.H."/>
            <person name="Banfield J.F."/>
        </authorList>
    </citation>
    <scope>NUCLEOTIDE SEQUENCE [LARGE SCALE GENOMIC DNA]</scope>
</reference>
<name>A0A0S1SBB0_9BACT</name>
<dbReference type="AlphaFoldDB" id="A0A0S1SBB0"/>
<sequence length="127" mass="13466">MDLQTFAQITGILVLLVGIPLLVNGEATVAFVQEFMRNTLHMRCSGALIVVLCALTLRADYSIGTDPAGIIRLIAWLGLLKGITAAWRPAVLVNLTDRVLGDGAVRPILGIIAVVMGGLLLYGSQLV</sequence>
<reference evidence="2 3" key="2">
    <citation type="journal article" date="2016" name="PeerJ">
        <title>Analysis of five complete genome sequences for members of the class Peribacteria in the recently recognized Peregrinibacteria bacterial phylum.</title>
        <authorList>
            <person name="Anantharaman K."/>
            <person name="Brown C.T."/>
            <person name="Burstein D."/>
            <person name="Castelle C.J."/>
            <person name="Probst A.J."/>
            <person name="Thomas B.C."/>
            <person name="Williams K.H."/>
            <person name="Banfield J.F."/>
        </authorList>
    </citation>
    <scope>NUCLEOTIDE SEQUENCE [LARGE SCALE GENOMIC DNA]</scope>
    <source>
        <strain evidence="2">RIFOXYD1_FULL_PER-ii_59_16</strain>
    </source>
</reference>
<accession>A0A0S1SKZ5</accession>
<dbReference type="Proteomes" id="UP000069135">
    <property type="component" value="Chromosome"/>
</dbReference>
<keyword evidence="1" id="KW-1133">Transmembrane helix</keyword>
<accession>A0A0S1SNM3</accession>
<feature type="transmembrane region" description="Helical" evidence="1">
    <location>
        <begin position="44"/>
        <end position="63"/>
    </location>
</feature>
<keyword evidence="1" id="KW-0472">Membrane</keyword>
<dbReference type="EMBL" id="CP013065">
    <property type="protein sequence ID" value="ALM13149.1"/>
    <property type="molecule type" value="Genomic_DNA"/>
</dbReference>
<feature type="transmembrane region" description="Helical" evidence="1">
    <location>
        <begin position="69"/>
        <end position="91"/>
    </location>
</feature>
<evidence type="ECO:0000313" key="3">
    <source>
        <dbReference type="Proteomes" id="UP000069135"/>
    </source>
</evidence>
<gene>
    <name evidence="2" type="ORF">PeribacterD1_0458</name>
</gene>
<accession>A0A0S1SUS7</accession>
<protein>
    <submittedName>
        <fullName evidence="2">Uncharacterized protein</fullName>
    </submittedName>
</protein>
<organism evidence="2 3">
    <name type="scientific">Candidatus Peribacter riflensis</name>
    <dbReference type="NCBI Taxonomy" id="1735162"/>
    <lineage>
        <taxon>Bacteria</taxon>
        <taxon>Candidatus Peregrinibacteriota</taxon>
        <taxon>Candidatus Peribacteria</taxon>
        <taxon>Candidatus Peribacterales</taxon>
        <taxon>Candidatus Peribacteraceae</taxon>
        <taxon>Candidatus Peribacter</taxon>
    </lineage>
</organism>
<dbReference type="STRING" id="1735162.PeribacterB2_0457"/>
<dbReference type="KEGG" id="prf:PeribacterA2_0458"/>
<evidence type="ECO:0000313" key="2">
    <source>
        <dbReference type="EMBL" id="ALM13149.1"/>
    </source>
</evidence>
<feature type="transmembrane region" description="Helical" evidence="1">
    <location>
        <begin position="103"/>
        <end position="122"/>
    </location>
</feature>
<evidence type="ECO:0000256" key="1">
    <source>
        <dbReference type="SAM" id="Phobius"/>
    </source>
</evidence>